<dbReference type="PANTHER" id="PTHR12905:SF0">
    <property type="entry name" value="CALCINEURIN-LIKE PHOSPHOESTERASE DOMAIN-CONTAINING PROTEIN"/>
    <property type="match status" value="1"/>
</dbReference>
<proteinExistence type="predicted"/>
<name>A0A9D1EF05_9FIRM</name>
<dbReference type="Pfam" id="PF00149">
    <property type="entry name" value="Metallophos"/>
    <property type="match status" value="1"/>
</dbReference>
<dbReference type="InterPro" id="IPR051693">
    <property type="entry name" value="UPF0046_metallophosphoest"/>
</dbReference>
<accession>A0A9D1EF05</accession>
<organism evidence="2 3">
    <name type="scientific">Candidatus Fimimorpha faecalis</name>
    <dbReference type="NCBI Taxonomy" id="2840824"/>
    <lineage>
        <taxon>Bacteria</taxon>
        <taxon>Bacillati</taxon>
        <taxon>Bacillota</taxon>
        <taxon>Clostridia</taxon>
        <taxon>Eubacteriales</taxon>
        <taxon>Candidatus Fimimorpha</taxon>
    </lineage>
</organism>
<dbReference type="GO" id="GO:0016787">
    <property type="term" value="F:hydrolase activity"/>
    <property type="evidence" value="ECO:0007669"/>
    <property type="project" value="InterPro"/>
</dbReference>
<dbReference type="PANTHER" id="PTHR12905">
    <property type="entry name" value="METALLOPHOSPHOESTERASE"/>
    <property type="match status" value="1"/>
</dbReference>
<protein>
    <submittedName>
        <fullName evidence="2">Metallophosphoesterase</fullName>
    </submittedName>
</protein>
<reference evidence="2" key="2">
    <citation type="journal article" date="2021" name="PeerJ">
        <title>Extensive microbial diversity within the chicken gut microbiome revealed by metagenomics and culture.</title>
        <authorList>
            <person name="Gilroy R."/>
            <person name="Ravi A."/>
            <person name="Getino M."/>
            <person name="Pursley I."/>
            <person name="Horton D.L."/>
            <person name="Alikhan N.F."/>
            <person name="Baker D."/>
            <person name="Gharbi K."/>
            <person name="Hall N."/>
            <person name="Watson M."/>
            <person name="Adriaenssens E.M."/>
            <person name="Foster-Nyarko E."/>
            <person name="Jarju S."/>
            <person name="Secka A."/>
            <person name="Antonio M."/>
            <person name="Oren A."/>
            <person name="Chaudhuri R.R."/>
            <person name="La Ragione R."/>
            <person name="Hildebrand F."/>
            <person name="Pallen M.J."/>
        </authorList>
    </citation>
    <scope>NUCLEOTIDE SEQUENCE</scope>
    <source>
        <strain evidence="2">ChiW13-3771</strain>
    </source>
</reference>
<dbReference type="Gene3D" id="3.60.21.10">
    <property type="match status" value="1"/>
</dbReference>
<dbReference type="AlphaFoldDB" id="A0A9D1EF05"/>
<dbReference type="SUPFAM" id="SSF56300">
    <property type="entry name" value="Metallo-dependent phosphatases"/>
    <property type="match status" value="1"/>
</dbReference>
<evidence type="ECO:0000313" key="3">
    <source>
        <dbReference type="Proteomes" id="UP000824201"/>
    </source>
</evidence>
<comment type="caution">
    <text evidence="2">The sequence shown here is derived from an EMBL/GenBank/DDBJ whole genome shotgun (WGS) entry which is preliminary data.</text>
</comment>
<dbReference type="EMBL" id="DVHN01000125">
    <property type="protein sequence ID" value="HIR89211.1"/>
    <property type="molecule type" value="Genomic_DNA"/>
</dbReference>
<feature type="domain" description="Calcineurin-like phosphoesterase" evidence="1">
    <location>
        <begin position="1"/>
        <end position="168"/>
    </location>
</feature>
<gene>
    <name evidence="2" type="ORF">IAC96_09695</name>
</gene>
<dbReference type="InterPro" id="IPR004843">
    <property type="entry name" value="Calcineurin-like_PHP"/>
</dbReference>
<sequence length="222" mass="25853">MNILVIGDEESKYLWDYFDKSKLEGVDLILSSGDLSPHYLSFLATFTHAPVLYIHGNHDRCYSSTPPTGCICIEDSIYTYNGIRILGLGGSMRYNSNEYQFSNRQMQKRINKLRFQLWRNKGFDILLTHSPAYHINDAEDLPHVGFTSFVTLLEKYSPKYFIHGHVHATYGGNYKRRSTYNNTLIINSYERYIFNYETGEEYIPELVIPTQPIPDLERKIIL</sequence>
<evidence type="ECO:0000259" key="1">
    <source>
        <dbReference type="Pfam" id="PF00149"/>
    </source>
</evidence>
<evidence type="ECO:0000313" key="2">
    <source>
        <dbReference type="EMBL" id="HIR89211.1"/>
    </source>
</evidence>
<dbReference type="Proteomes" id="UP000824201">
    <property type="component" value="Unassembled WGS sequence"/>
</dbReference>
<dbReference type="InterPro" id="IPR029052">
    <property type="entry name" value="Metallo-depent_PP-like"/>
</dbReference>
<reference evidence="2" key="1">
    <citation type="submission" date="2020-10" db="EMBL/GenBank/DDBJ databases">
        <authorList>
            <person name="Gilroy R."/>
        </authorList>
    </citation>
    <scope>NUCLEOTIDE SEQUENCE</scope>
    <source>
        <strain evidence="2">ChiW13-3771</strain>
    </source>
</reference>